<dbReference type="EMBL" id="AHKC01016623">
    <property type="protein sequence ID" value="EKF28154.1"/>
    <property type="molecule type" value="Genomic_DNA"/>
</dbReference>
<feature type="compositionally biased region" description="Basic and acidic residues" evidence="1">
    <location>
        <begin position="132"/>
        <end position="143"/>
    </location>
</feature>
<feature type="signal peptide" evidence="2">
    <location>
        <begin position="1"/>
        <end position="28"/>
    </location>
</feature>
<evidence type="ECO:0000313" key="3">
    <source>
        <dbReference type="EMBL" id="EKF28154.1"/>
    </source>
</evidence>
<feature type="compositionally biased region" description="Polar residues" evidence="1">
    <location>
        <begin position="234"/>
        <end position="251"/>
    </location>
</feature>
<proteinExistence type="predicted"/>
<feature type="compositionally biased region" description="Polar residues" evidence="1">
    <location>
        <begin position="118"/>
        <end position="130"/>
    </location>
</feature>
<feature type="region of interest" description="Disordered" evidence="1">
    <location>
        <begin position="113"/>
        <end position="286"/>
    </location>
</feature>
<feature type="compositionally biased region" description="Polar residues" evidence="1">
    <location>
        <begin position="216"/>
        <end position="227"/>
    </location>
</feature>
<keyword evidence="4" id="KW-1185">Reference proteome</keyword>
<reference evidence="3 4" key="1">
    <citation type="journal article" date="2012" name="BMC Genomics">
        <title>Comparative genomic analysis of human infective Trypanosoma cruzi lineages with the bat-restricted subspecies T. cruzi marinkellei.</title>
        <authorList>
            <person name="Franzen O."/>
            <person name="Talavera-Lopez C."/>
            <person name="Ochaya S."/>
            <person name="Butler C.E."/>
            <person name="Messenger L.A."/>
            <person name="Lewis M.D."/>
            <person name="Llewellyn M.S."/>
            <person name="Marinkelle C.J."/>
            <person name="Tyler K.M."/>
            <person name="Miles M.A."/>
            <person name="Andersson B."/>
        </authorList>
    </citation>
    <scope>NUCLEOTIDE SEQUENCE [LARGE SCALE GENOMIC DNA]</scope>
    <source>
        <strain evidence="3 4">B7</strain>
    </source>
</reference>
<feature type="chain" id="PRO_5003864639" evidence="2">
    <location>
        <begin position="29"/>
        <end position="331"/>
    </location>
</feature>
<keyword evidence="2" id="KW-0732">Signal</keyword>
<dbReference type="AlphaFoldDB" id="K2MRA2"/>
<accession>K2MRA2</accession>
<name>K2MRA2_TRYCR</name>
<feature type="compositionally biased region" description="Basic and acidic residues" evidence="1">
    <location>
        <begin position="184"/>
        <end position="199"/>
    </location>
</feature>
<sequence>MVATMMTGRVLLVCALCVLWCGAAVVVSSEPGVGSRENVSRGYLVVNWETLLKNECATNEKYMNKDGTMNQSAVKDCIRDAMNVVCDVFHRKMSVGPDGTEVERICEEYAGNREEAGRSSTLQASQSSHVRTLAEAKSPKTPESESAELGKTPGETPKPPSGAPAIGDALAEPTGGPPTPPVEAQHKREERLPVPHPEDDAGTTESTNNSEEDDSASTTDNQESVASDSHDESTPTLSSAASNTVTNQTGRGDTEGTPKPATDLNAERTEAKENDEKIYDNTKEIPVRAVATTNHTVTPGDSDGSTAVSYTTSPLLLLLVACAAAAAVVAA</sequence>
<gene>
    <name evidence="3" type="ORF">MOQ_008108</name>
</gene>
<protein>
    <submittedName>
        <fullName evidence="3">Mucin-associated surface protein (MASP), putative</fullName>
    </submittedName>
</protein>
<evidence type="ECO:0000313" key="4">
    <source>
        <dbReference type="Proteomes" id="UP000007350"/>
    </source>
</evidence>
<evidence type="ECO:0000256" key="1">
    <source>
        <dbReference type="SAM" id="MobiDB-lite"/>
    </source>
</evidence>
<dbReference type="Proteomes" id="UP000007350">
    <property type="component" value="Unassembled WGS sequence"/>
</dbReference>
<evidence type="ECO:0000256" key="2">
    <source>
        <dbReference type="SAM" id="SignalP"/>
    </source>
</evidence>
<feature type="compositionally biased region" description="Basic and acidic residues" evidence="1">
    <location>
        <begin position="265"/>
        <end position="286"/>
    </location>
</feature>
<dbReference type="OrthoDB" id="10417609at2759"/>
<organism evidence="3 4">
    <name type="scientific">Trypanosoma cruzi marinkellei</name>
    <dbReference type="NCBI Taxonomy" id="85056"/>
    <lineage>
        <taxon>Eukaryota</taxon>
        <taxon>Discoba</taxon>
        <taxon>Euglenozoa</taxon>
        <taxon>Kinetoplastea</taxon>
        <taxon>Metakinetoplastina</taxon>
        <taxon>Trypanosomatida</taxon>
        <taxon>Trypanosomatidae</taxon>
        <taxon>Trypanosoma</taxon>
        <taxon>Schizotrypanum</taxon>
    </lineage>
</organism>
<comment type="caution">
    <text evidence="3">The sequence shown here is derived from an EMBL/GenBank/DDBJ whole genome shotgun (WGS) entry which is preliminary data.</text>
</comment>